<dbReference type="Gene3D" id="1.20.1250.20">
    <property type="entry name" value="MFS general substrate transporter like domains"/>
    <property type="match status" value="1"/>
</dbReference>
<feature type="transmembrane region" description="Helical" evidence="7">
    <location>
        <begin position="354"/>
        <end position="380"/>
    </location>
</feature>
<evidence type="ECO:0000313" key="10">
    <source>
        <dbReference type="Proteomes" id="UP000295382"/>
    </source>
</evidence>
<dbReference type="GO" id="GO:0005886">
    <property type="term" value="C:plasma membrane"/>
    <property type="evidence" value="ECO:0007669"/>
    <property type="project" value="UniProtKB-SubCell"/>
</dbReference>
<dbReference type="OrthoDB" id="9807274at2"/>
<feature type="transmembrane region" description="Helical" evidence="7">
    <location>
        <begin position="221"/>
        <end position="244"/>
    </location>
</feature>
<feature type="transmembrane region" description="Helical" evidence="7">
    <location>
        <begin position="196"/>
        <end position="215"/>
    </location>
</feature>
<keyword evidence="2" id="KW-0813">Transport</keyword>
<evidence type="ECO:0000259" key="8">
    <source>
        <dbReference type="PROSITE" id="PS50850"/>
    </source>
</evidence>
<evidence type="ECO:0000256" key="6">
    <source>
        <dbReference type="ARBA" id="ARBA00023136"/>
    </source>
</evidence>
<evidence type="ECO:0000256" key="4">
    <source>
        <dbReference type="ARBA" id="ARBA00022692"/>
    </source>
</evidence>
<dbReference type="PANTHER" id="PTHR42718:SF46">
    <property type="entry name" value="BLR6921 PROTEIN"/>
    <property type="match status" value="1"/>
</dbReference>
<dbReference type="InterPro" id="IPR020846">
    <property type="entry name" value="MFS_dom"/>
</dbReference>
<evidence type="ECO:0000256" key="5">
    <source>
        <dbReference type="ARBA" id="ARBA00022989"/>
    </source>
</evidence>
<keyword evidence="4 7" id="KW-0812">Transmembrane</keyword>
<feature type="transmembrane region" description="Helical" evidence="7">
    <location>
        <begin position="297"/>
        <end position="318"/>
    </location>
</feature>
<reference evidence="9 10" key="1">
    <citation type="submission" date="2019-03" db="EMBL/GenBank/DDBJ databases">
        <title>Genomic Encyclopedia of Type Strains, Phase IV (KMG-IV): sequencing the most valuable type-strain genomes for metagenomic binning, comparative biology and taxonomic classification.</title>
        <authorList>
            <person name="Goeker M."/>
        </authorList>
    </citation>
    <scope>NUCLEOTIDE SEQUENCE [LARGE SCALE GENOMIC DNA]</scope>
    <source>
        <strain evidence="9 10">DSM 7445</strain>
    </source>
</reference>
<dbReference type="InterPro" id="IPR004638">
    <property type="entry name" value="EmrB-like"/>
</dbReference>
<dbReference type="Proteomes" id="UP000295382">
    <property type="component" value="Unassembled WGS sequence"/>
</dbReference>
<feature type="transmembrane region" description="Helical" evidence="7">
    <location>
        <begin position="256"/>
        <end position="277"/>
    </location>
</feature>
<dbReference type="InterPro" id="IPR011701">
    <property type="entry name" value="MFS"/>
</dbReference>
<keyword evidence="3" id="KW-1003">Cell membrane</keyword>
<keyword evidence="5 7" id="KW-1133">Transmembrane helix</keyword>
<evidence type="ECO:0000256" key="3">
    <source>
        <dbReference type="ARBA" id="ARBA00022475"/>
    </source>
</evidence>
<dbReference type="Pfam" id="PF07690">
    <property type="entry name" value="MFS_1"/>
    <property type="match status" value="1"/>
</dbReference>
<dbReference type="RefSeq" id="WP_132260115.1">
    <property type="nucleotide sequence ID" value="NZ_SLZQ01000015.1"/>
</dbReference>
<proteinExistence type="predicted"/>
<dbReference type="SUPFAM" id="SSF103473">
    <property type="entry name" value="MFS general substrate transporter"/>
    <property type="match status" value="1"/>
</dbReference>
<evidence type="ECO:0000256" key="1">
    <source>
        <dbReference type="ARBA" id="ARBA00004651"/>
    </source>
</evidence>
<dbReference type="NCBIfam" id="NF007799">
    <property type="entry name" value="PRK10504.1"/>
    <property type="match status" value="1"/>
</dbReference>
<dbReference type="Gene3D" id="1.20.1720.10">
    <property type="entry name" value="Multidrug resistance protein D"/>
    <property type="match status" value="1"/>
</dbReference>
<evidence type="ECO:0000313" key="9">
    <source>
        <dbReference type="EMBL" id="TCS33778.1"/>
    </source>
</evidence>
<dbReference type="GO" id="GO:0022857">
    <property type="term" value="F:transmembrane transporter activity"/>
    <property type="evidence" value="ECO:0007669"/>
    <property type="project" value="InterPro"/>
</dbReference>
<name>A0A4V6NXX3_PAULE</name>
<gene>
    <name evidence="9" type="ORF">EDC30_11568</name>
</gene>
<comment type="caution">
    <text evidence="9">The sequence shown here is derived from an EMBL/GenBank/DDBJ whole genome shotgun (WGS) entry which is preliminary data.</text>
</comment>
<dbReference type="EMBL" id="SLZQ01000015">
    <property type="protein sequence ID" value="TCS33778.1"/>
    <property type="molecule type" value="Genomic_DNA"/>
</dbReference>
<feature type="domain" description="Major facilitator superfamily (MFS) profile" evidence="8">
    <location>
        <begin position="11"/>
        <end position="459"/>
    </location>
</feature>
<dbReference type="CDD" id="cd17503">
    <property type="entry name" value="MFS_LmrB_MDR_like"/>
    <property type="match status" value="1"/>
</dbReference>
<keyword evidence="10" id="KW-1185">Reference proteome</keyword>
<feature type="transmembrane region" description="Helical" evidence="7">
    <location>
        <begin position="102"/>
        <end position="123"/>
    </location>
</feature>
<evidence type="ECO:0000256" key="7">
    <source>
        <dbReference type="SAM" id="Phobius"/>
    </source>
</evidence>
<feature type="transmembrane region" description="Helical" evidence="7">
    <location>
        <begin position="401"/>
        <end position="425"/>
    </location>
</feature>
<dbReference type="PRINTS" id="PR01036">
    <property type="entry name" value="TCRTETB"/>
</dbReference>
<feature type="transmembrane region" description="Helical" evidence="7">
    <location>
        <begin position="431"/>
        <end position="452"/>
    </location>
</feature>
<dbReference type="InterPro" id="IPR036259">
    <property type="entry name" value="MFS_trans_sf"/>
</dbReference>
<dbReference type="NCBIfam" id="TIGR00711">
    <property type="entry name" value="efflux_EmrB"/>
    <property type="match status" value="1"/>
</dbReference>
<accession>A0A4V6NXX3</accession>
<comment type="subcellular location">
    <subcellularLocation>
        <location evidence="1">Cell membrane</location>
        <topology evidence="1">Multi-pass membrane protein</topology>
    </subcellularLocation>
</comment>
<dbReference type="PANTHER" id="PTHR42718">
    <property type="entry name" value="MAJOR FACILITATOR SUPERFAMILY MULTIDRUG TRANSPORTER MFSC"/>
    <property type="match status" value="1"/>
</dbReference>
<feature type="transmembrane region" description="Helical" evidence="7">
    <location>
        <begin position="135"/>
        <end position="157"/>
    </location>
</feature>
<feature type="transmembrane region" description="Helical" evidence="7">
    <location>
        <begin position="76"/>
        <end position="96"/>
    </location>
</feature>
<organism evidence="9 10">
    <name type="scientific">Paucimonas lemoignei</name>
    <name type="common">Pseudomonas lemoignei</name>
    <dbReference type="NCBI Taxonomy" id="29443"/>
    <lineage>
        <taxon>Bacteria</taxon>
        <taxon>Pseudomonadati</taxon>
        <taxon>Pseudomonadota</taxon>
        <taxon>Betaproteobacteria</taxon>
        <taxon>Burkholderiales</taxon>
        <taxon>Burkholderiaceae</taxon>
        <taxon>Paucimonas</taxon>
    </lineage>
</organism>
<keyword evidence="6 7" id="KW-0472">Membrane</keyword>
<sequence length="473" mass="50421">MNNTEQSQRMLLWLVAIAFFMQTLDGTIVNTALPAMAVSLNESPLRMQSVVIAYSLTMAMLIPASGWIADRFGTRHVFLGALLVFSFGSLLCAYSPTLSMLTASRAIQGAGGAMLLPVGRLAVLRAFPREKFMPAMTLVAIPGLIGPLLGPTLGGWMVEYASWHWIFLINIPIGLLGCTAALILMPDFRGETIERFDLAGYLLLAASMVMISLALDGLGSMGFRHAVVLMMVIVGLICIAAYWLRAAHHPAPLFSLDLFKVGSFTVGSLGNLFARIGNGSMPFMIPLLLQVNLGYSAFHAGLMMIPVAIGGMAVKRFATPLVRRVGYRRMLIVNTLLVGACIGSFALFSETVPIWLRMLQLGIFGAINSLQFSAMNAVTLKDLPPALTSSGNSLHSMVQMLSMSLGVAAAGGLLATFTDLLATAPANSTPLAFQATFACMGFITACSAWIFWQLPPQDDGTGRAEGGGDAELA</sequence>
<protein>
    <submittedName>
        <fullName evidence="9">EmrB/QacA subfamily drug resistance transporter</fullName>
    </submittedName>
</protein>
<evidence type="ECO:0000256" key="2">
    <source>
        <dbReference type="ARBA" id="ARBA00022448"/>
    </source>
</evidence>
<dbReference type="AlphaFoldDB" id="A0A4V6NXX3"/>
<feature type="transmembrane region" description="Helical" evidence="7">
    <location>
        <begin position="50"/>
        <end position="69"/>
    </location>
</feature>
<feature type="transmembrane region" description="Helical" evidence="7">
    <location>
        <begin position="163"/>
        <end position="184"/>
    </location>
</feature>
<feature type="transmembrane region" description="Helical" evidence="7">
    <location>
        <begin position="330"/>
        <end position="348"/>
    </location>
</feature>
<dbReference type="PROSITE" id="PS50850">
    <property type="entry name" value="MFS"/>
    <property type="match status" value="1"/>
</dbReference>